<feature type="active site" description="Charge relay system" evidence="8">
    <location>
        <position position="341"/>
    </location>
</feature>
<dbReference type="EMBL" id="GHJT01005251">
    <property type="protein sequence ID" value="MOY39222.1"/>
    <property type="molecule type" value="Transcribed_RNA"/>
</dbReference>
<comment type="catalytic activity">
    <reaction evidence="7">
        <text>acetylcholine + H2O = choline + acetate + H(+)</text>
        <dbReference type="Rhea" id="RHEA:17561"/>
        <dbReference type="ChEBI" id="CHEBI:15354"/>
        <dbReference type="ChEBI" id="CHEBI:15355"/>
        <dbReference type="ChEBI" id="CHEBI:15377"/>
        <dbReference type="ChEBI" id="CHEBI:15378"/>
        <dbReference type="ChEBI" id="CHEBI:30089"/>
        <dbReference type="EC" id="3.1.1.7"/>
    </reaction>
</comment>
<reference evidence="11" key="1">
    <citation type="submission" date="2019-04" db="EMBL/GenBank/DDBJ databases">
        <title>An insight into the mialome of Ixodes scapularis.</title>
        <authorList>
            <person name="Ribeiro J.M."/>
            <person name="Mather T.N."/>
            <person name="Karim S."/>
        </authorList>
    </citation>
    <scope>NUCLEOTIDE SEQUENCE</scope>
</reference>
<feature type="active site" description="Acyl-ester intermediate" evidence="8">
    <location>
        <position position="211"/>
    </location>
</feature>
<dbReference type="FunFam" id="3.40.50.1820:FF:000029">
    <property type="entry name" value="Acetylcholinesterase"/>
    <property type="match status" value="1"/>
</dbReference>
<evidence type="ECO:0000256" key="1">
    <source>
        <dbReference type="ARBA" id="ARBA00005964"/>
    </source>
</evidence>
<dbReference type="GO" id="GO:0003990">
    <property type="term" value="F:acetylcholinesterase activity"/>
    <property type="evidence" value="ECO:0007669"/>
    <property type="project" value="UniProtKB-EC"/>
</dbReference>
<evidence type="ECO:0000256" key="4">
    <source>
        <dbReference type="ARBA" id="ARBA00022867"/>
    </source>
</evidence>
<dbReference type="InterPro" id="IPR019826">
    <property type="entry name" value="Carboxylesterase_B_AS"/>
</dbReference>
<keyword evidence="6" id="KW-0325">Glycoprotein</keyword>
<protein>
    <recommendedName>
        <fullName evidence="9">Carboxylic ester hydrolase</fullName>
        <ecNumber evidence="9">3.1.1.-</ecNumber>
    </recommendedName>
</protein>
<keyword evidence="4" id="KW-0531">Neurotransmitter degradation</keyword>
<evidence type="ECO:0000256" key="6">
    <source>
        <dbReference type="ARBA" id="ARBA00023180"/>
    </source>
</evidence>
<evidence type="ECO:0000256" key="8">
    <source>
        <dbReference type="PIRSR" id="PIRSR600997-1"/>
    </source>
</evidence>
<dbReference type="InterPro" id="IPR002018">
    <property type="entry name" value="CarbesteraseB"/>
</dbReference>
<name>A0A4D5RPK1_IXOSC</name>
<organism evidence="11">
    <name type="scientific">Ixodes scapularis</name>
    <name type="common">Black-legged tick</name>
    <name type="synonym">Deer tick</name>
    <dbReference type="NCBI Taxonomy" id="6945"/>
    <lineage>
        <taxon>Eukaryota</taxon>
        <taxon>Metazoa</taxon>
        <taxon>Ecdysozoa</taxon>
        <taxon>Arthropoda</taxon>
        <taxon>Chelicerata</taxon>
        <taxon>Arachnida</taxon>
        <taxon>Acari</taxon>
        <taxon>Parasitiformes</taxon>
        <taxon>Ixodida</taxon>
        <taxon>Ixodoidea</taxon>
        <taxon>Ixodidae</taxon>
        <taxon>Ixodinae</taxon>
        <taxon>Ixodes</taxon>
    </lineage>
</organism>
<evidence type="ECO:0000256" key="5">
    <source>
        <dbReference type="ARBA" id="ARBA00023157"/>
    </source>
</evidence>
<dbReference type="InterPro" id="IPR050654">
    <property type="entry name" value="AChE-related_enzymes"/>
</dbReference>
<evidence type="ECO:0000256" key="9">
    <source>
        <dbReference type="RuleBase" id="RU361235"/>
    </source>
</evidence>
<proteinExistence type="inferred from homology"/>
<dbReference type="InterPro" id="IPR029058">
    <property type="entry name" value="AB_hydrolase_fold"/>
</dbReference>
<dbReference type="Pfam" id="PF00135">
    <property type="entry name" value="COesterase"/>
    <property type="match status" value="1"/>
</dbReference>
<accession>A0A4D5RPK1</accession>
<evidence type="ECO:0000313" key="11">
    <source>
        <dbReference type="EMBL" id="MOY39222.1"/>
    </source>
</evidence>
<feature type="signal peptide" evidence="9">
    <location>
        <begin position="1"/>
        <end position="22"/>
    </location>
</feature>
<dbReference type="PANTHER" id="PTHR43918">
    <property type="entry name" value="ACETYLCHOLINESTERASE"/>
    <property type="match status" value="1"/>
</dbReference>
<dbReference type="VEuPathDB" id="VectorBase:ISCI023611"/>
<sequence length="541" mass="60102">MTGTMKMTKAVWIALLVTAAHCQSDHVERQTKLGKLRGNRLKILGNVIEEYVGIPYAEPPIGDLRFKEPVPRSPWKGTYDATTGGSACPQKPLYKNTKKPLIYTEDCLHLNVWMPQNAQKNNVLVWIHGGGFFCGSASYDIYTGSVLAAKTGFVVVSMNYRLGMLGFLNAYSPDAPGNQGLLDQNLALKWVRDNIKAFGGNPSMVTIFGESAGSMSVHSQVLSPMSKGLFKRAVMMSGSMYTIDFFDSAHESITKGNKVAQLVGCAKMNRDLASHPDEVLQCLRSKKADELALATPELSDAVELTFLPTYHDSFFPKDPTFAVDRGFFQHVEILTGVTTDEGALTILFSPTTELLKESLENLTQDKFDHEIRKSVLSLLKSDDTSLLSEYMNRVPPGDKEGLRRAYIDYLSDRAFNCPGQFLAEKHSARGSPVYFYVYAHKSKKYGLPSWMGAPHHTEVAFFLALPLDSDAGYSDEDRLMSEAMVKMLTSFARTGVPKLPGVNTWPRYTKDAPVSMFLAANNFTEVCGYRNDVCEPWKMLF</sequence>
<dbReference type="VEuPathDB" id="VectorBase:ISCP_019760"/>
<dbReference type="AlphaFoldDB" id="A0A4D5RPK1"/>
<dbReference type="PROSITE" id="PS00122">
    <property type="entry name" value="CARBOXYLESTERASE_B_1"/>
    <property type="match status" value="1"/>
</dbReference>
<dbReference type="PANTHER" id="PTHR43918:SF4">
    <property type="entry name" value="CARBOXYLIC ESTER HYDROLASE"/>
    <property type="match status" value="1"/>
</dbReference>
<dbReference type="VEuPathDB" id="VectorBase:ISCW023611"/>
<keyword evidence="2" id="KW-0719">Serine esterase</keyword>
<dbReference type="OrthoDB" id="19653at2759"/>
<feature type="domain" description="Carboxylesterase type B" evidence="10">
    <location>
        <begin position="29"/>
        <end position="517"/>
    </location>
</feature>
<keyword evidence="9" id="KW-0732">Signal</keyword>
<evidence type="ECO:0000256" key="7">
    <source>
        <dbReference type="ARBA" id="ARBA00048484"/>
    </source>
</evidence>
<dbReference type="SUPFAM" id="SSF53474">
    <property type="entry name" value="alpha/beta-Hydrolases"/>
    <property type="match status" value="1"/>
</dbReference>
<evidence type="ECO:0000256" key="3">
    <source>
        <dbReference type="ARBA" id="ARBA00022801"/>
    </source>
</evidence>
<evidence type="ECO:0000259" key="10">
    <source>
        <dbReference type="Pfam" id="PF00135"/>
    </source>
</evidence>
<dbReference type="Gene3D" id="3.40.50.1820">
    <property type="entry name" value="alpha/beta hydrolase"/>
    <property type="match status" value="1"/>
</dbReference>
<dbReference type="PRINTS" id="PR00878">
    <property type="entry name" value="CHOLNESTRASE"/>
</dbReference>
<feature type="chain" id="PRO_5019882790" description="Carboxylic ester hydrolase" evidence="9">
    <location>
        <begin position="23"/>
        <end position="541"/>
    </location>
</feature>
<dbReference type="EC" id="3.1.1.-" evidence="9"/>
<keyword evidence="5" id="KW-1015">Disulfide bond</keyword>
<keyword evidence="3 9" id="KW-0378">Hydrolase</keyword>
<dbReference type="InterPro" id="IPR000997">
    <property type="entry name" value="Cholinesterase"/>
</dbReference>
<feature type="active site" description="Charge relay system" evidence="8">
    <location>
        <position position="455"/>
    </location>
</feature>
<comment type="similarity">
    <text evidence="1 9">Belongs to the type-B carboxylesterase/lipase family.</text>
</comment>
<evidence type="ECO:0000256" key="2">
    <source>
        <dbReference type="ARBA" id="ARBA00022487"/>
    </source>
</evidence>